<comment type="caution">
    <text evidence="1">The sequence shown here is derived from an EMBL/GenBank/DDBJ whole genome shotgun (WGS) entry which is preliminary data.</text>
</comment>
<gene>
    <name evidence="1" type="ORF">RJ641_033939</name>
</gene>
<accession>A0AAN8VN87</accession>
<evidence type="ECO:0000313" key="1">
    <source>
        <dbReference type="EMBL" id="KAK6936909.1"/>
    </source>
</evidence>
<name>A0AAN8VN87_9MAGN</name>
<dbReference type="AlphaFoldDB" id="A0AAN8VN87"/>
<sequence>MALNQRDLHWRSTAVNDSLGNLEEVLPYDAYKDVKIKIKEDKDLSVKAKSRFSRSLRSLSEPMSLAEMARTWDVCARAVHLHFT</sequence>
<proteinExistence type="predicted"/>
<dbReference type="Proteomes" id="UP001370490">
    <property type="component" value="Unassembled WGS sequence"/>
</dbReference>
<keyword evidence="2" id="KW-1185">Reference proteome</keyword>
<protein>
    <submittedName>
        <fullName evidence="1">Uncharacterized protein</fullName>
    </submittedName>
</protein>
<reference evidence="1 2" key="1">
    <citation type="submission" date="2023-12" db="EMBL/GenBank/DDBJ databases">
        <title>A high-quality genome assembly for Dillenia turbinata (Dilleniales).</title>
        <authorList>
            <person name="Chanderbali A."/>
        </authorList>
    </citation>
    <scope>NUCLEOTIDE SEQUENCE [LARGE SCALE GENOMIC DNA]</scope>
    <source>
        <strain evidence="1">LSX21</strain>
        <tissue evidence="1">Leaf</tissue>
    </source>
</reference>
<dbReference type="EMBL" id="JBAMMX010000007">
    <property type="protein sequence ID" value="KAK6936909.1"/>
    <property type="molecule type" value="Genomic_DNA"/>
</dbReference>
<evidence type="ECO:0000313" key="2">
    <source>
        <dbReference type="Proteomes" id="UP001370490"/>
    </source>
</evidence>
<organism evidence="1 2">
    <name type="scientific">Dillenia turbinata</name>
    <dbReference type="NCBI Taxonomy" id="194707"/>
    <lineage>
        <taxon>Eukaryota</taxon>
        <taxon>Viridiplantae</taxon>
        <taxon>Streptophyta</taxon>
        <taxon>Embryophyta</taxon>
        <taxon>Tracheophyta</taxon>
        <taxon>Spermatophyta</taxon>
        <taxon>Magnoliopsida</taxon>
        <taxon>eudicotyledons</taxon>
        <taxon>Gunneridae</taxon>
        <taxon>Pentapetalae</taxon>
        <taxon>Dilleniales</taxon>
        <taxon>Dilleniaceae</taxon>
        <taxon>Dillenia</taxon>
    </lineage>
</organism>